<gene>
    <name evidence="3" type="primary">LOC120265782</name>
</gene>
<dbReference type="InterPro" id="IPR009003">
    <property type="entry name" value="Peptidase_S1_PA"/>
</dbReference>
<feature type="compositionally biased region" description="Polar residues" evidence="1">
    <location>
        <begin position="66"/>
        <end position="82"/>
    </location>
</feature>
<evidence type="ECO:0000313" key="3">
    <source>
        <dbReference type="RefSeq" id="XP_039129678.1"/>
    </source>
</evidence>
<evidence type="ECO:0000256" key="1">
    <source>
        <dbReference type="SAM" id="MobiDB-lite"/>
    </source>
</evidence>
<dbReference type="InterPro" id="IPR043504">
    <property type="entry name" value="Peptidase_S1_PA_chymotrypsin"/>
</dbReference>
<keyword evidence="2" id="KW-1185">Reference proteome</keyword>
<evidence type="ECO:0000313" key="2">
    <source>
        <dbReference type="Proteomes" id="UP001515500"/>
    </source>
</evidence>
<sequence length="176" mass="19774">MGRFFYTLDRRLLHHALKSPPPPYHRHLSEALRPLNPAAKYHAGALTLEHPRMPTSEKWRRRQRSTRGSMTSPSPGMMTPTSIIGRWRSSIPRGTMEGCLKLAPSPPYFPSTKAWASPSSSFNDKYSRWYSDGCNHQLSGGPLLDPEGNLIGINTTIFTRTEIDTSVFGLSQHKAL</sequence>
<dbReference type="AlphaFoldDB" id="A0AB40BTU5"/>
<dbReference type="GeneID" id="120265782"/>
<protein>
    <submittedName>
        <fullName evidence="3">Uncharacterized protein LOC120265782 isoform X1</fullName>
    </submittedName>
</protein>
<dbReference type="Gene3D" id="2.40.10.10">
    <property type="entry name" value="Trypsin-like serine proteases"/>
    <property type="match status" value="1"/>
</dbReference>
<reference evidence="3" key="1">
    <citation type="submission" date="2025-08" db="UniProtKB">
        <authorList>
            <consortium name="RefSeq"/>
        </authorList>
    </citation>
    <scope>IDENTIFICATION</scope>
</reference>
<name>A0AB40BTU5_DIOCR</name>
<organism evidence="2 3">
    <name type="scientific">Dioscorea cayennensis subsp. rotundata</name>
    <name type="common">White Guinea yam</name>
    <name type="synonym">Dioscorea rotundata</name>
    <dbReference type="NCBI Taxonomy" id="55577"/>
    <lineage>
        <taxon>Eukaryota</taxon>
        <taxon>Viridiplantae</taxon>
        <taxon>Streptophyta</taxon>
        <taxon>Embryophyta</taxon>
        <taxon>Tracheophyta</taxon>
        <taxon>Spermatophyta</taxon>
        <taxon>Magnoliopsida</taxon>
        <taxon>Liliopsida</taxon>
        <taxon>Dioscoreales</taxon>
        <taxon>Dioscoreaceae</taxon>
        <taxon>Dioscorea</taxon>
    </lineage>
</organism>
<dbReference type="SUPFAM" id="SSF50494">
    <property type="entry name" value="Trypsin-like serine proteases"/>
    <property type="match status" value="1"/>
</dbReference>
<dbReference type="RefSeq" id="XP_039129678.1">
    <property type="nucleotide sequence ID" value="XM_039273744.1"/>
</dbReference>
<feature type="region of interest" description="Disordered" evidence="1">
    <location>
        <begin position="53"/>
        <end position="82"/>
    </location>
</feature>
<accession>A0AB40BTU5</accession>
<dbReference type="Proteomes" id="UP001515500">
    <property type="component" value="Chromosome 7"/>
</dbReference>
<proteinExistence type="predicted"/>